<accession>A0ACC9D1A4</accession>
<proteinExistence type="predicted"/>
<evidence type="ECO:0000313" key="1">
    <source>
        <dbReference type="EMBL" id="PDX61953.1"/>
    </source>
</evidence>
<sequence>MAPAPWGCRPLSTSKEGERRLFCCPIHRIRGSTSTMIRVHCPAFTSRISRFRGTKRPCRAFCSIFFFIIAPQKNTVNPKPWIYRNFIKQNTPSGIAAYRKGRFVWILPWCEEESCYSGKRLRPHFPWQKYNSFHNSFR</sequence>
<dbReference type="EMBL" id="NMTR01000009">
    <property type="protein sequence ID" value="PDX61953.1"/>
    <property type="molecule type" value="Genomic_DNA"/>
</dbReference>
<evidence type="ECO:0000313" key="2">
    <source>
        <dbReference type="Proteomes" id="UP000220959"/>
    </source>
</evidence>
<keyword evidence="2" id="KW-1185">Reference proteome</keyword>
<comment type="caution">
    <text evidence="1">The sequence shown here is derived from an EMBL/GenBank/DDBJ whole genome shotgun (WGS) entry which is preliminary data.</text>
</comment>
<gene>
    <name evidence="1" type="ORF">CGS49_03575</name>
</gene>
<organism evidence="1 2">
    <name type="scientific">Faecalibacterium langellae</name>
    <dbReference type="NCBI Taxonomy" id="3435293"/>
    <lineage>
        <taxon>Bacteria</taxon>
        <taxon>Bacillati</taxon>
        <taxon>Bacillota</taxon>
        <taxon>Clostridia</taxon>
        <taxon>Eubacteriales</taxon>
        <taxon>Oscillospiraceae</taxon>
        <taxon>Faecalibacterium</taxon>
    </lineage>
</organism>
<protein>
    <submittedName>
        <fullName evidence="1">Uncharacterized protein</fullName>
    </submittedName>
</protein>
<name>A0ACC9D1A4_9FIRM</name>
<reference evidence="1 2" key="1">
    <citation type="journal article" date="2017" name="Front. Microbiol.">
        <title>New Insights into the Diversity of the Genus Faecalibacterium.</title>
        <authorList>
            <person name="Benevides L."/>
            <person name="Burman S."/>
            <person name="Martin R."/>
            <person name="Robert V."/>
            <person name="Thomas M."/>
            <person name="Miquel S."/>
            <person name="Chain F."/>
            <person name="Sokol H."/>
            <person name="Bermudez-Humaran L.G."/>
            <person name="Morrison M."/>
            <person name="Langella P."/>
            <person name="Azevedo V.A."/>
            <person name="Chatel J.M."/>
            <person name="Soares S."/>
        </authorList>
    </citation>
    <scope>NUCLEOTIDE SEQUENCE [LARGE SCALE GENOMIC DNA]</scope>
    <source>
        <strain evidence="2">CNCM I-4541</strain>
    </source>
</reference>
<dbReference type="Proteomes" id="UP000220959">
    <property type="component" value="Unassembled WGS sequence"/>
</dbReference>